<keyword evidence="3" id="KW-1185">Reference proteome</keyword>
<protein>
    <submittedName>
        <fullName evidence="2">Uncharacterized protein</fullName>
    </submittedName>
</protein>
<evidence type="ECO:0000313" key="3">
    <source>
        <dbReference type="Proteomes" id="UP000663203"/>
    </source>
</evidence>
<keyword evidence="1" id="KW-0472">Membrane</keyword>
<dbReference type="EMBL" id="CP071462">
    <property type="protein sequence ID" value="QSW99593.1"/>
    <property type="molecule type" value="Genomic_DNA"/>
</dbReference>
<reference evidence="2 3" key="1">
    <citation type="submission" date="2021-03" db="EMBL/GenBank/DDBJ databases">
        <title>Haloterrigena longa sp. nov. and Haloterrigena limicola sp. nov., extremely halophilic archaea isolated from a salt lake.</title>
        <authorList>
            <person name="Henglin C."/>
        </authorList>
    </citation>
    <scope>NUCLEOTIDE SEQUENCE [LARGE SCALE GENOMIC DNA]</scope>
    <source>
        <strain evidence="2 3">KZCA68</strain>
    </source>
</reference>
<evidence type="ECO:0000256" key="1">
    <source>
        <dbReference type="SAM" id="Phobius"/>
    </source>
</evidence>
<feature type="transmembrane region" description="Helical" evidence="1">
    <location>
        <begin position="35"/>
        <end position="52"/>
    </location>
</feature>
<gene>
    <name evidence="2" type="ORF">J0X25_01130</name>
</gene>
<dbReference type="InterPro" id="IPR058328">
    <property type="entry name" value="DUF8015"/>
</dbReference>
<dbReference type="AlphaFoldDB" id="A0A8A2VC30"/>
<dbReference type="Proteomes" id="UP000663203">
    <property type="component" value="Chromosome"/>
</dbReference>
<keyword evidence="1" id="KW-0812">Transmembrane</keyword>
<accession>A0A8A2VC30</accession>
<feature type="transmembrane region" description="Helical" evidence="1">
    <location>
        <begin position="64"/>
        <end position="83"/>
    </location>
</feature>
<dbReference type="RefSeq" id="WP_207289199.1">
    <property type="nucleotide sequence ID" value="NZ_CP071462.1"/>
</dbReference>
<keyword evidence="1" id="KW-1133">Transmembrane helix</keyword>
<name>A0A8A2VC30_9EURY</name>
<dbReference type="GeneID" id="63185865"/>
<sequence>MPHLDYYDKLLFAIVGSLGLGAALGLATSIAFPAGLAGGALIVTLFVYDAMFRHPPIPTKSTRVRTAAIGWHAFVAVTIAAAVI</sequence>
<dbReference type="KEGG" id="hakz:J0X25_01130"/>
<evidence type="ECO:0000313" key="2">
    <source>
        <dbReference type="EMBL" id="QSW99593.1"/>
    </source>
</evidence>
<organism evidence="2 3">
    <name type="scientific">Haloterrigena alkaliphila</name>
    <dbReference type="NCBI Taxonomy" id="2816475"/>
    <lineage>
        <taxon>Archaea</taxon>
        <taxon>Methanobacteriati</taxon>
        <taxon>Methanobacteriota</taxon>
        <taxon>Stenosarchaea group</taxon>
        <taxon>Halobacteria</taxon>
        <taxon>Halobacteriales</taxon>
        <taxon>Natrialbaceae</taxon>
        <taxon>Haloterrigena</taxon>
    </lineage>
</organism>
<dbReference type="Pfam" id="PF26047">
    <property type="entry name" value="DUF8015"/>
    <property type="match status" value="1"/>
</dbReference>
<proteinExistence type="predicted"/>